<reference evidence="15" key="1">
    <citation type="submission" date="2022-03" db="EMBL/GenBank/DDBJ databases">
        <authorList>
            <person name="Alioto T."/>
            <person name="Alioto T."/>
            <person name="Gomez Garrido J."/>
        </authorList>
    </citation>
    <scope>NUCLEOTIDE SEQUENCE</scope>
</reference>
<comment type="similarity">
    <text evidence="2">Belongs to the krueppel C2H2-type zinc-finger protein family.</text>
</comment>
<keyword evidence="5 11" id="KW-0863">Zinc-finger</keyword>
<dbReference type="GO" id="GO:0008270">
    <property type="term" value="F:zinc ion binding"/>
    <property type="evidence" value="ECO:0007669"/>
    <property type="project" value="UniProtKB-KW"/>
</dbReference>
<feature type="domain" description="C2H2-type" evidence="13">
    <location>
        <begin position="362"/>
        <end position="389"/>
    </location>
</feature>
<evidence type="ECO:0000256" key="1">
    <source>
        <dbReference type="ARBA" id="ARBA00004123"/>
    </source>
</evidence>
<dbReference type="Proteomes" id="UP001295444">
    <property type="component" value="Chromosome 02"/>
</dbReference>
<feature type="domain" description="C2H2-type" evidence="13">
    <location>
        <begin position="306"/>
        <end position="333"/>
    </location>
</feature>
<dbReference type="GO" id="GO:0000981">
    <property type="term" value="F:DNA-binding transcription factor activity, RNA polymerase II-specific"/>
    <property type="evidence" value="ECO:0007669"/>
    <property type="project" value="TreeGrafter"/>
</dbReference>
<feature type="compositionally biased region" description="Basic residues" evidence="12">
    <location>
        <begin position="217"/>
        <end position="230"/>
    </location>
</feature>
<dbReference type="SUPFAM" id="SSF109640">
    <property type="entry name" value="KRAB domain (Kruppel-associated box)"/>
    <property type="match status" value="1"/>
</dbReference>
<dbReference type="PANTHER" id="PTHR24381:SF393">
    <property type="entry name" value="CHROMATIN-LINKED ADAPTOR FOR MSL PROTEINS, ISOFORM B"/>
    <property type="match status" value="1"/>
</dbReference>
<keyword evidence="6" id="KW-0862">Zinc</keyword>
<comment type="subcellular location">
    <subcellularLocation>
        <location evidence="1">Nucleus</location>
    </subcellularLocation>
</comment>
<evidence type="ECO:0000259" key="13">
    <source>
        <dbReference type="PROSITE" id="PS50157"/>
    </source>
</evidence>
<organism evidence="15 16">
    <name type="scientific">Pelobates cultripes</name>
    <name type="common">Western spadefoot toad</name>
    <dbReference type="NCBI Taxonomy" id="61616"/>
    <lineage>
        <taxon>Eukaryota</taxon>
        <taxon>Metazoa</taxon>
        <taxon>Chordata</taxon>
        <taxon>Craniata</taxon>
        <taxon>Vertebrata</taxon>
        <taxon>Euteleostomi</taxon>
        <taxon>Amphibia</taxon>
        <taxon>Batrachia</taxon>
        <taxon>Anura</taxon>
        <taxon>Pelobatoidea</taxon>
        <taxon>Pelobatidae</taxon>
        <taxon>Pelobates</taxon>
    </lineage>
</organism>
<dbReference type="PROSITE" id="PS00028">
    <property type="entry name" value="ZINC_FINGER_C2H2_1"/>
    <property type="match status" value="5"/>
</dbReference>
<dbReference type="InterPro" id="IPR001909">
    <property type="entry name" value="KRAB"/>
</dbReference>
<dbReference type="InterPro" id="IPR036236">
    <property type="entry name" value="Znf_C2H2_sf"/>
</dbReference>
<dbReference type="PANTHER" id="PTHR24381">
    <property type="entry name" value="ZINC FINGER PROTEIN"/>
    <property type="match status" value="1"/>
</dbReference>
<keyword evidence="9" id="KW-0804">Transcription</keyword>
<feature type="domain" description="KRAB" evidence="14">
    <location>
        <begin position="20"/>
        <end position="91"/>
    </location>
</feature>
<keyword evidence="4" id="KW-0677">Repeat</keyword>
<sequence length="445" mass="51236">MVCEEALHSRTMQASQRACITFSDVAASFSEDEWEVLEQWQRDLYSNVMQEIHTILLDLGYHIKNSKILFRIVREDDPSSRVHRECGTLVEGVAPDILLQINYQGKAVNTSELDDSDEGSIEVKSERVYQKIKVEDELDDDLMCDSQTREPSPVCEVAQLPQDLEVKHELNVIVSEPDDVINPRTPAEEISAWKPIEVRVESRSPSSGDTPEPTRRDRIRRRKGIARKMKPVAALHDSDQNKQTEPKANEIPRVPCLFSQCESSFTNLKMTYPPADVSGDYSYTAFAEGFVEESPISFQQRGQTFIICSVCGKTFCNNSSFQVHMRTHTGERPYKCTNCEKSFIRSSHLKIHLRTHTGERPYKCSECEKSFRDNSSFARHQRIHTGEKPYQCGTCGKYFRKKSNLKDHQRTHTGERPYKCKHCDKSFHQKSNLRVHEKNHHGEDY</sequence>
<dbReference type="FunFam" id="3.30.160.60:FF:000151">
    <property type="entry name" value="Zinc finger and SCAN domain-containing 21"/>
    <property type="match status" value="1"/>
</dbReference>
<evidence type="ECO:0000256" key="3">
    <source>
        <dbReference type="ARBA" id="ARBA00022723"/>
    </source>
</evidence>
<keyword evidence="3" id="KW-0479">Metal-binding</keyword>
<feature type="domain" description="C2H2-type" evidence="13">
    <location>
        <begin position="390"/>
        <end position="417"/>
    </location>
</feature>
<evidence type="ECO:0000256" key="10">
    <source>
        <dbReference type="ARBA" id="ARBA00023242"/>
    </source>
</evidence>
<dbReference type="CDD" id="cd07765">
    <property type="entry name" value="KRAB_A-box"/>
    <property type="match status" value="1"/>
</dbReference>
<dbReference type="SMART" id="SM00355">
    <property type="entry name" value="ZnF_C2H2"/>
    <property type="match status" value="5"/>
</dbReference>
<name>A0AAD1R924_PELCU</name>
<evidence type="ECO:0000256" key="5">
    <source>
        <dbReference type="ARBA" id="ARBA00022771"/>
    </source>
</evidence>
<dbReference type="SMART" id="SM00349">
    <property type="entry name" value="KRAB"/>
    <property type="match status" value="1"/>
</dbReference>
<dbReference type="GO" id="GO:0005634">
    <property type="term" value="C:nucleus"/>
    <property type="evidence" value="ECO:0007669"/>
    <property type="project" value="UniProtKB-SubCell"/>
</dbReference>
<dbReference type="Pfam" id="PF01352">
    <property type="entry name" value="KRAB"/>
    <property type="match status" value="1"/>
</dbReference>
<keyword evidence="7" id="KW-0805">Transcription regulation</keyword>
<dbReference type="SUPFAM" id="SSF57667">
    <property type="entry name" value="beta-beta-alpha zinc fingers"/>
    <property type="match status" value="3"/>
</dbReference>
<evidence type="ECO:0000256" key="7">
    <source>
        <dbReference type="ARBA" id="ARBA00023015"/>
    </source>
</evidence>
<feature type="domain" description="C2H2-type" evidence="13">
    <location>
        <begin position="334"/>
        <end position="361"/>
    </location>
</feature>
<evidence type="ECO:0000256" key="6">
    <source>
        <dbReference type="ARBA" id="ARBA00022833"/>
    </source>
</evidence>
<evidence type="ECO:0000256" key="2">
    <source>
        <dbReference type="ARBA" id="ARBA00006991"/>
    </source>
</evidence>
<dbReference type="InterPro" id="IPR013087">
    <property type="entry name" value="Znf_C2H2_type"/>
</dbReference>
<evidence type="ECO:0000256" key="8">
    <source>
        <dbReference type="ARBA" id="ARBA00023125"/>
    </source>
</evidence>
<feature type="compositionally biased region" description="Basic and acidic residues" evidence="12">
    <location>
        <begin position="236"/>
        <end position="248"/>
    </location>
</feature>
<feature type="region of interest" description="Disordered" evidence="12">
    <location>
        <begin position="196"/>
        <end position="248"/>
    </location>
</feature>
<dbReference type="EMBL" id="OW240913">
    <property type="protein sequence ID" value="CAH2245379.1"/>
    <property type="molecule type" value="Genomic_DNA"/>
</dbReference>
<evidence type="ECO:0000256" key="11">
    <source>
        <dbReference type="PROSITE-ProRule" id="PRU00042"/>
    </source>
</evidence>
<dbReference type="GO" id="GO:0000977">
    <property type="term" value="F:RNA polymerase II transcription regulatory region sequence-specific DNA binding"/>
    <property type="evidence" value="ECO:0007669"/>
    <property type="project" value="TreeGrafter"/>
</dbReference>
<dbReference type="Gene3D" id="3.30.160.60">
    <property type="entry name" value="Classic Zinc Finger"/>
    <property type="match status" value="5"/>
</dbReference>
<evidence type="ECO:0000313" key="15">
    <source>
        <dbReference type="EMBL" id="CAH2245379.1"/>
    </source>
</evidence>
<dbReference type="AlphaFoldDB" id="A0AAD1R924"/>
<feature type="domain" description="C2H2-type" evidence="13">
    <location>
        <begin position="418"/>
        <end position="445"/>
    </location>
</feature>
<accession>A0AAD1R924</accession>
<proteinExistence type="inferred from homology"/>
<keyword evidence="10" id="KW-0539">Nucleus</keyword>
<protein>
    <submittedName>
        <fullName evidence="15">Zinc finger 883-like</fullName>
    </submittedName>
</protein>
<dbReference type="PROSITE" id="PS50805">
    <property type="entry name" value="KRAB"/>
    <property type="match status" value="1"/>
</dbReference>
<gene>
    <name evidence="15" type="ORF">PECUL_23A024054</name>
</gene>
<dbReference type="FunFam" id="3.30.160.60:FF:000624">
    <property type="entry name" value="zinc finger protein 697"/>
    <property type="match status" value="1"/>
</dbReference>
<evidence type="ECO:0000256" key="9">
    <source>
        <dbReference type="ARBA" id="ARBA00023163"/>
    </source>
</evidence>
<dbReference type="FunFam" id="3.30.160.60:FF:002190">
    <property type="entry name" value="Zinc finger protein 658"/>
    <property type="match status" value="1"/>
</dbReference>
<evidence type="ECO:0000256" key="4">
    <source>
        <dbReference type="ARBA" id="ARBA00022737"/>
    </source>
</evidence>
<dbReference type="Pfam" id="PF00096">
    <property type="entry name" value="zf-C2H2"/>
    <property type="match status" value="5"/>
</dbReference>
<dbReference type="InterPro" id="IPR036051">
    <property type="entry name" value="KRAB_dom_sf"/>
</dbReference>
<evidence type="ECO:0000313" key="16">
    <source>
        <dbReference type="Proteomes" id="UP001295444"/>
    </source>
</evidence>
<dbReference type="Gene3D" id="6.10.140.140">
    <property type="match status" value="1"/>
</dbReference>
<dbReference type="FunFam" id="3.30.160.60:FF:000965">
    <property type="entry name" value="Neurotrophin receptor-interacting factor homolog"/>
    <property type="match status" value="1"/>
</dbReference>
<keyword evidence="16" id="KW-1185">Reference proteome</keyword>
<evidence type="ECO:0000256" key="12">
    <source>
        <dbReference type="SAM" id="MobiDB-lite"/>
    </source>
</evidence>
<dbReference type="FunFam" id="3.30.160.60:FF:000127">
    <property type="entry name" value="Zinc finger protein 354C"/>
    <property type="match status" value="1"/>
</dbReference>
<keyword evidence="8" id="KW-0238">DNA-binding</keyword>
<dbReference type="PROSITE" id="PS50157">
    <property type="entry name" value="ZINC_FINGER_C2H2_2"/>
    <property type="match status" value="5"/>
</dbReference>
<evidence type="ECO:0000259" key="14">
    <source>
        <dbReference type="PROSITE" id="PS50805"/>
    </source>
</evidence>